<evidence type="ECO:0000313" key="12">
    <source>
        <dbReference type="RefSeq" id="XP_033461692.1"/>
    </source>
</evidence>
<reference evidence="12" key="1">
    <citation type="submission" date="2020-01" db="EMBL/GenBank/DDBJ databases">
        <authorList>
            <consortium name="DOE Joint Genome Institute"/>
            <person name="Haridas S."/>
            <person name="Albert R."/>
            <person name="Binder M."/>
            <person name="Bloem J."/>
            <person name="Labutti K."/>
            <person name="Salamov A."/>
            <person name="Andreopoulos B."/>
            <person name="Baker S.E."/>
            <person name="Barry K."/>
            <person name="Bills G."/>
            <person name="Bluhm B.H."/>
            <person name="Cannon C."/>
            <person name="Castanera R."/>
            <person name="Culley D.E."/>
            <person name="Daum C."/>
            <person name="Ezra D."/>
            <person name="Gonzalez J.B."/>
            <person name="Henrissat B."/>
            <person name="Kuo A."/>
            <person name="Liang C."/>
            <person name="Lipzen A."/>
            <person name="Lutzoni F."/>
            <person name="Magnuson J."/>
            <person name="Mondo S."/>
            <person name="Nolan M."/>
            <person name="Ohm R."/>
            <person name="Pangilinan J."/>
            <person name="Park H.-J."/>
            <person name="Ramirez L."/>
            <person name="Alfaro M."/>
            <person name="Sun H."/>
            <person name="Tritt A."/>
            <person name="Yoshinaga Y."/>
            <person name="Zwiers L.-H."/>
            <person name="Turgeon B.G."/>
            <person name="Goodwin S.B."/>
            <person name="Spatafora J.W."/>
            <person name="Crous P.W."/>
            <person name="Grigoriev I.V."/>
        </authorList>
    </citation>
    <scope>NUCLEOTIDE SEQUENCE</scope>
    <source>
        <strain evidence="12">CBS 342.82</strain>
    </source>
</reference>
<dbReference type="GO" id="GO:0052905">
    <property type="term" value="F:tRNA (guanosine(9)-N1)-methyltransferase activity"/>
    <property type="evidence" value="ECO:0007669"/>
    <property type="project" value="UniProtKB-EC"/>
</dbReference>
<dbReference type="RefSeq" id="XP_033461692.1">
    <property type="nucleotide sequence ID" value="XM_033606376.1"/>
</dbReference>
<organism evidence="12">
    <name type="scientific">Dissoconium aciculare CBS 342.82</name>
    <dbReference type="NCBI Taxonomy" id="1314786"/>
    <lineage>
        <taxon>Eukaryota</taxon>
        <taxon>Fungi</taxon>
        <taxon>Dikarya</taxon>
        <taxon>Ascomycota</taxon>
        <taxon>Pezizomycotina</taxon>
        <taxon>Dothideomycetes</taxon>
        <taxon>Dothideomycetidae</taxon>
        <taxon>Mycosphaerellales</taxon>
        <taxon>Dissoconiaceae</taxon>
        <taxon>Dissoconium</taxon>
    </lineage>
</organism>
<evidence type="ECO:0000256" key="8">
    <source>
        <dbReference type="ARBA" id="ARBA00048434"/>
    </source>
</evidence>
<feature type="compositionally biased region" description="Basic and acidic residues" evidence="9">
    <location>
        <begin position="68"/>
        <end position="85"/>
    </location>
</feature>
<keyword evidence="3" id="KW-0489">Methyltransferase</keyword>
<keyword evidence="11" id="KW-1185">Reference proteome</keyword>
<feature type="compositionally biased region" description="Basic residues" evidence="9">
    <location>
        <begin position="86"/>
        <end position="96"/>
    </location>
</feature>
<evidence type="ECO:0000256" key="2">
    <source>
        <dbReference type="ARBA" id="ARBA00020451"/>
    </source>
</evidence>
<dbReference type="GO" id="GO:0002939">
    <property type="term" value="P:tRNA N1-guanine methylation"/>
    <property type="evidence" value="ECO:0007669"/>
    <property type="project" value="TreeGrafter"/>
</dbReference>
<evidence type="ECO:0000256" key="4">
    <source>
        <dbReference type="ARBA" id="ARBA00022679"/>
    </source>
</evidence>
<feature type="region of interest" description="Disordered" evidence="9">
    <location>
        <begin position="348"/>
        <end position="414"/>
    </location>
</feature>
<dbReference type="InterPro" id="IPR028564">
    <property type="entry name" value="MT_TRM10-typ"/>
</dbReference>
<dbReference type="Gene3D" id="3.40.1280.30">
    <property type="match status" value="1"/>
</dbReference>
<evidence type="ECO:0000256" key="9">
    <source>
        <dbReference type="SAM" id="MobiDB-lite"/>
    </source>
</evidence>
<dbReference type="InterPro" id="IPR007356">
    <property type="entry name" value="tRNA_m1G_MeTrfase_euk"/>
</dbReference>
<evidence type="ECO:0000256" key="3">
    <source>
        <dbReference type="ARBA" id="ARBA00022603"/>
    </source>
</evidence>
<feature type="compositionally biased region" description="Basic and acidic residues" evidence="9">
    <location>
        <begin position="389"/>
        <end position="406"/>
    </location>
</feature>
<dbReference type="GO" id="GO:0000049">
    <property type="term" value="F:tRNA binding"/>
    <property type="evidence" value="ECO:0007669"/>
    <property type="project" value="TreeGrafter"/>
</dbReference>
<evidence type="ECO:0000259" key="10">
    <source>
        <dbReference type="PROSITE" id="PS51675"/>
    </source>
</evidence>
<dbReference type="PROSITE" id="PS51675">
    <property type="entry name" value="SAM_MT_TRM10"/>
    <property type="match status" value="1"/>
</dbReference>
<dbReference type="GO" id="GO:0005634">
    <property type="term" value="C:nucleus"/>
    <property type="evidence" value="ECO:0007669"/>
    <property type="project" value="TreeGrafter"/>
</dbReference>
<evidence type="ECO:0000313" key="11">
    <source>
        <dbReference type="Proteomes" id="UP000504637"/>
    </source>
</evidence>
<gene>
    <name evidence="12" type="ORF">K489DRAFT_388047</name>
</gene>
<feature type="compositionally biased region" description="Basic and acidic residues" evidence="9">
    <location>
        <begin position="1"/>
        <end position="17"/>
    </location>
</feature>
<keyword evidence="4" id="KW-0808">Transferase</keyword>
<sequence length="414" mass="47048">MSQSKNDDSEQDLDQRPTKLQKVQDNQFDRNGGTSEPATSTTAQALPDTKNEDGTPMSKSQLKKLRKKAEWEAKRPQWKALQKEKRIARRERKKVAKQQEQHDDADDGSTSAQRKSRSNFKPKAVQLPITFILDCDFDALMNERERISLASQLTRCYSDNGKSRFRAHLAIASFGGHLRERFETVLTHYKAWKGVRTFDEDFVAVANQATDWMREGNGEGGVLRGAFADLDVERSAYVETRGKNLQALQDAGEIVYLSSEADEDLTELKPYSTYIIGGLVDKNREKGICHRRATERGMRTARLPIGEFMEMTSRKVLATNHVNEIMLKWLECRDWGVAFDLVIPKRKGGKLKGSEENRDDENGDQDEDDNDDEDDQDQDQEEPDDDREDGGVELKAKEETDDRIDGKVPTALPS</sequence>
<comment type="catalytic activity">
    <reaction evidence="8">
        <text>guanosine(9) in tRNA + S-adenosyl-L-methionine = N(1)-methylguanosine(9) in tRNA + S-adenosyl-L-homocysteine + H(+)</text>
        <dbReference type="Rhea" id="RHEA:43156"/>
        <dbReference type="Rhea" id="RHEA-COMP:10367"/>
        <dbReference type="Rhea" id="RHEA-COMP:10368"/>
        <dbReference type="ChEBI" id="CHEBI:15378"/>
        <dbReference type="ChEBI" id="CHEBI:57856"/>
        <dbReference type="ChEBI" id="CHEBI:59789"/>
        <dbReference type="ChEBI" id="CHEBI:73542"/>
        <dbReference type="ChEBI" id="CHEBI:74269"/>
        <dbReference type="EC" id="2.1.1.221"/>
    </reaction>
</comment>
<evidence type="ECO:0000256" key="5">
    <source>
        <dbReference type="ARBA" id="ARBA00022691"/>
    </source>
</evidence>
<dbReference type="EC" id="2.1.1.221" evidence="1"/>
<dbReference type="InterPro" id="IPR038459">
    <property type="entry name" value="MT_TRM10-typ_sf"/>
</dbReference>
<feature type="region of interest" description="Disordered" evidence="9">
    <location>
        <begin position="1"/>
        <end position="120"/>
    </location>
</feature>
<protein>
    <recommendedName>
        <fullName evidence="2">tRNA (guanine(9)-N1)-methyltransferase</fullName>
        <ecNumber evidence="1">2.1.1.221</ecNumber>
    </recommendedName>
    <alternativeName>
        <fullName evidence="7">tRNA methyltransferase 10</fullName>
    </alternativeName>
    <alternativeName>
        <fullName evidence="6">tRNA(m1G9)-methyltransferase</fullName>
    </alternativeName>
</protein>
<dbReference type="GeneID" id="54364176"/>
<reference evidence="12" key="2">
    <citation type="submission" date="2020-04" db="EMBL/GenBank/DDBJ databases">
        <authorList>
            <consortium name="NCBI Genome Project"/>
        </authorList>
    </citation>
    <scope>NUCLEOTIDE SEQUENCE</scope>
    <source>
        <strain evidence="12">CBS 342.82</strain>
    </source>
</reference>
<proteinExistence type="predicted"/>
<feature type="compositionally biased region" description="Acidic residues" evidence="9">
    <location>
        <begin position="357"/>
        <end position="388"/>
    </location>
</feature>
<accession>A0A6J3M9D1</accession>
<feature type="compositionally biased region" description="Polar residues" evidence="9">
    <location>
        <begin position="32"/>
        <end position="44"/>
    </location>
</feature>
<evidence type="ECO:0000256" key="6">
    <source>
        <dbReference type="ARBA" id="ARBA00031792"/>
    </source>
</evidence>
<evidence type="ECO:0000256" key="1">
    <source>
        <dbReference type="ARBA" id="ARBA00012797"/>
    </source>
</evidence>
<reference evidence="12" key="3">
    <citation type="submission" date="2025-08" db="UniProtKB">
        <authorList>
            <consortium name="RefSeq"/>
        </authorList>
    </citation>
    <scope>IDENTIFICATION</scope>
    <source>
        <strain evidence="12">CBS 342.82</strain>
    </source>
</reference>
<dbReference type="PANTHER" id="PTHR13563">
    <property type="entry name" value="TRNA (GUANINE-9-) METHYLTRANSFERASE"/>
    <property type="match status" value="1"/>
</dbReference>
<keyword evidence="5" id="KW-0949">S-adenosyl-L-methionine</keyword>
<evidence type="ECO:0000256" key="7">
    <source>
        <dbReference type="ARBA" id="ARBA00032166"/>
    </source>
</evidence>
<dbReference type="PANTHER" id="PTHR13563:SF13">
    <property type="entry name" value="TRNA METHYLTRANSFERASE 10 HOMOLOG A"/>
    <property type="match status" value="1"/>
</dbReference>
<dbReference type="Proteomes" id="UP000504637">
    <property type="component" value="Unplaced"/>
</dbReference>
<feature type="domain" description="SAM-dependent MTase TRM10-type" evidence="10">
    <location>
        <begin position="117"/>
        <end position="350"/>
    </location>
</feature>
<dbReference type="CDD" id="cd18089">
    <property type="entry name" value="SPOUT_Trm10-like"/>
    <property type="match status" value="1"/>
</dbReference>
<name>A0A6J3M9D1_9PEZI</name>
<dbReference type="AlphaFoldDB" id="A0A6J3M9D1"/>
<dbReference type="OrthoDB" id="278300at2759"/>